<protein>
    <recommendedName>
        <fullName evidence="2">Disease resistance protein At4g27190-like leucine-rich repeats domain-containing protein</fullName>
    </recommendedName>
</protein>
<reference evidence="3" key="1">
    <citation type="journal article" date="2023" name="Plant J.">
        <title>Genome sequences and population genomics provide insights into the demographic history, inbreeding, and mutation load of two 'living fossil' tree species of Dipteronia.</title>
        <authorList>
            <person name="Feng Y."/>
            <person name="Comes H.P."/>
            <person name="Chen J."/>
            <person name="Zhu S."/>
            <person name="Lu R."/>
            <person name="Zhang X."/>
            <person name="Li P."/>
            <person name="Qiu J."/>
            <person name="Olsen K.M."/>
            <person name="Qiu Y."/>
        </authorList>
    </citation>
    <scope>NUCLEOTIDE SEQUENCE</scope>
    <source>
        <strain evidence="3">KIB01</strain>
    </source>
</reference>
<keyword evidence="1" id="KW-0611">Plant defense</keyword>
<dbReference type="EMBL" id="JANJYI010000008">
    <property type="protein sequence ID" value="KAK2640663.1"/>
    <property type="molecule type" value="Genomic_DNA"/>
</dbReference>
<keyword evidence="4" id="KW-1185">Reference proteome</keyword>
<feature type="domain" description="Disease resistance protein At4g27190-like leucine-rich repeats" evidence="2">
    <location>
        <begin position="762"/>
        <end position="888"/>
    </location>
</feature>
<dbReference type="PANTHER" id="PTHR33463">
    <property type="entry name" value="NB-ARC DOMAIN-CONTAINING PROTEIN-RELATED"/>
    <property type="match status" value="1"/>
</dbReference>
<proteinExistence type="predicted"/>
<sequence length="975" mass="111836">MHDVVCYVARSIAFRDHHASFTLTNGVIPHDWTDKNILKNCTEIFLHDITEIPEELERPQLKCFYMKTKNWSSKIPDRFFTRMPELRVLHLIKVDLLSLPTSFSLLLNLRTLCFDECKLGDIVVIGELTELEILSFFKCRIEKLCKEMDQLSRLRLLDLSFCYNFKVFPPNVISSLTQLEELYLGSSFIQWEVDDEQVLDTAKTEVPDAKILPIGLFFEKLERYKIYIGDDWHEYEWRSKEYDTSRTLKLRPNTSICLEDGVIMQLNGIRDLHLDGMSGFRNVYELHNKGFPELKYLNVKNNPIFLSIVDSVQLVSPDAFPLLESLYLSNLVNLEKIHNGQLSAESFHQLKTIEVRNCDKLKNISSFSIASGLPNLQEVEVIECKNMEEIFVTERKDASNNEVSDNIQLMNQLRIVALKCLPELISFCSKVKTPSSLLDNPPLFFNDMVLFPNLETLELCAINSEKIWHQQHPTMSSGFHNLKRLMVVECHNLKYLFSSSTVGNFVQLQRLEVYRCATLEELIVKEESTSDGEGRNIKFPQLAYLMIECLDILKRLNAGNYIEFPSLKQMVIGECPEMKAFIFNYEVAFPSLEVLSIYRMNNLKLIWHDKLAKDSFMNLKTLSIGKCQQLLTVFPSYMCERFDLLQLEQLSVSNSGVEEIFAAKEEGVEAETKFVFPRMTHLSLQDLHELKCFYRGVHNAKWPVLEELELYGCDKIEILLASEFPCLQENSQECNSEMITTQQPIFLGFPNLKKLKISGKAMTTGKLAENFFHKLYSLVVSEDESAVLSLGSLQKFHNLKYLTLHQCSYEEIFSYGEVDNKHTRALPQIENIGLYGLGDLKQDFILDLSFQNLIVLNVCNCGRMINLLRTSAAKSLVQLRNMSVKGCNTMLEVVANDGEVTADDERIFSKLVYLTVKCLSNLTSFCSGKLHHQIPVFGRLGCDKLLEDGDFLSRSLKHAKVTTSTAKCCMCGGRL</sequence>
<dbReference type="SUPFAM" id="SSF52058">
    <property type="entry name" value="L domain-like"/>
    <property type="match status" value="2"/>
</dbReference>
<feature type="domain" description="Disease resistance protein At4g27190-like leucine-rich repeats" evidence="2">
    <location>
        <begin position="454"/>
        <end position="595"/>
    </location>
</feature>
<organism evidence="3 4">
    <name type="scientific">Dipteronia dyeriana</name>
    <dbReference type="NCBI Taxonomy" id="168575"/>
    <lineage>
        <taxon>Eukaryota</taxon>
        <taxon>Viridiplantae</taxon>
        <taxon>Streptophyta</taxon>
        <taxon>Embryophyta</taxon>
        <taxon>Tracheophyta</taxon>
        <taxon>Spermatophyta</taxon>
        <taxon>Magnoliopsida</taxon>
        <taxon>eudicotyledons</taxon>
        <taxon>Gunneridae</taxon>
        <taxon>Pentapetalae</taxon>
        <taxon>rosids</taxon>
        <taxon>malvids</taxon>
        <taxon>Sapindales</taxon>
        <taxon>Sapindaceae</taxon>
        <taxon>Hippocastanoideae</taxon>
        <taxon>Acereae</taxon>
        <taxon>Dipteronia</taxon>
    </lineage>
</organism>
<name>A0AAD9TRJ7_9ROSI</name>
<dbReference type="Pfam" id="PF23247">
    <property type="entry name" value="LRR_RPS2"/>
    <property type="match status" value="3"/>
</dbReference>
<comment type="caution">
    <text evidence="3">The sequence shown here is derived from an EMBL/GenBank/DDBJ whole genome shotgun (WGS) entry which is preliminary data.</text>
</comment>
<evidence type="ECO:0000313" key="3">
    <source>
        <dbReference type="EMBL" id="KAK2640663.1"/>
    </source>
</evidence>
<feature type="domain" description="Disease resistance protein At4g27190-like leucine-rich repeats" evidence="2">
    <location>
        <begin position="324"/>
        <end position="430"/>
    </location>
</feature>
<dbReference type="InterPro" id="IPR032675">
    <property type="entry name" value="LRR_dom_sf"/>
</dbReference>
<gene>
    <name evidence="3" type="ORF">Ddye_028458</name>
</gene>
<accession>A0AAD9TRJ7</accession>
<dbReference type="Proteomes" id="UP001280121">
    <property type="component" value="Unassembled WGS sequence"/>
</dbReference>
<dbReference type="InterPro" id="IPR050905">
    <property type="entry name" value="Plant_NBS-LRR"/>
</dbReference>
<dbReference type="PANTHER" id="PTHR33463:SF198">
    <property type="entry name" value="RPP4C3"/>
    <property type="match status" value="1"/>
</dbReference>
<dbReference type="SUPFAM" id="SSF52047">
    <property type="entry name" value="RNI-like"/>
    <property type="match status" value="1"/>
</dbReference>
<dbReference type="AlphaFoldDB" id="A0AAD9TRJ7"/>
<evidence type="ECO:0000259" key="2">
    <source>
        <dbReference type="Pfam" id="PF23247"/>
    </source>
</evidence>
<dbReference type="InterPro" id="IPR057135">
    <property type="entry name" value="At4g27190-like_LRR"/>
</dbReference>
<dbReference type="Gene3D" id="3.80.10.10">
    <property type="entry name" value="Ribonuclease Inhibitor"/>
    <property type="match status" value="4"/>
</dbReference>
<evidence type="ECO:0000313" key="4">
    <source>
        <dbReference type="Proteomes" id="UP001280121"/>
    </source>
</evidence>
<evidence type="ECO:0000256" key="1">
    <source>
        <dbReference type="ARBA" id="ARBA00022821"/>
    </source>
</evidence>